<proteinExistence type="predicted"/>
<feature type="compositionally biased region" description="Pro residues" evidence="1">
    <location>
        <begin position="15"/>
        <end position="36"/>
    </location>
</feature>
<dbReference type="InterPro" id="IPR039637">
    <property type="entry name" value="CNOT7/CNOT8/Pop2"/>
</dbReference>
<feature type="region of interest" description="Disordered" evidence="1">
    <location>
        <begin position="1"/>
        <end position="37"/>
    </location>
</feature>
<reference evidence="3" key="1">
    <citation type="submission" date="2024-06" db="EMBL/GenBank/DDBJ databases">
        <authorList>
            <person name="Ryan C."/>
        </authorList>
    </citation>
    <scope>NUCLEOTIDE SEQUENCE [LARGE SCALE GENOMIC DNA]</scope>
</reference>
<dbReference type="InterPro" id="IPR036397">
    <property type="entry name" value="RNaseH_sf"/>
</dbReference>
<dbReference type="Gene3D" id="3.30.420.10">
    <property type="entry name" value="Ribonuclease H-like superfamily/Ribonuclease H"/>
    <property type="match status" value="2"/>
</dbReference>
<dbReference type="Proteomes" id="UP001497457">
    <property type="component" value="Chromosome 24b"/>
</dbReference>
<organism evidence="2 3">
    <name type="scientific">Urochloa decumbens</name>
    <dbReference type="NCBI Taxonomy" id="240449"/>
    <lineage>
        <taxon>Eukaryota</taxon>
        <taxon>Viridiplantae</taxon>
        <taxon>Streptophyta</taxon>
        <taxon>Embryophyta</taxon>
        <taxon>Tracheophyta</taxon>
        <taxon>Spermatophyta</taxon>
        <taxon>Magnoliopsida</taxon>
        <taxon>Liliopsida</taxon>
        <taxon>Poales</taxon>
        <taxon>Poaceae</taxon>
        <taxon>PACMAD clade</taxon>
        <taxon>Panicoideae</taxon>
        <taxon>Panicodae</taxon>
        <taxon>Paniceae</taxon>
        <taxon>Melinidinae</taxon>
        <taxon>Urochloa</taxon>
    </lineage>
</organism>
<sequence length="316" mass="33004">MSRRRAPSPATGSILPPPTLLRPPRPPPPPAAPPRPRGADVFVLLVRAENLMRELSTIRTLLSQYPYITIHAEHAAGGDDSDDAAADGRVVLPPGVRLDDLAPAARYALAKIDVDAFPILQLGITLCDAHGRLPSLPAPWGGGAAAESVWQVALFPGSSGAAAVAATPRALAHALFATGVVSAETWGKVTWVAHGGLYHLGFLLKVLTGGAPLPDTREEFAAAVRGYLGGKVFDVRYVAARLPASVSLRGSLAYLAALLGAPAAAAREPWQAGEKSLAACQVFMRIKGLFFAWEGVDMHAGCIHGLHSPPPSMLSS</sequence>
<dbReference type="EMBL" id="OZ075134">
    <property type="protein sequence ID" value="CAL4995292.1"/>
    <property type="molecule type" value="Genomic_DNA"/>
</dbReference>
<reference evidence="2 3" key="2">
    <citation type="submission" date="2024-10" db="EMBL/GenBank/DDBJ databases">
        <authorList>
            <person name="Ryan C."/>
        </authorList>
    </citation>
    <scope>NUCLEOTIDE SEQUENCE [LARGE SCALE GENOMIC DNA]</scope>
</reference>
<gene>
    <name evidence="2" type="ORF">URODEC1_LOCUS62275</name>
</gene>
<keyword evidence="3" id="KW-1185">Reference proteome</keyword>
<dbReference type="PANTHER" id="PTHR10797">
    <property type="entry name" value="CCR4-NOT TRANSCRIPTION COMPLEX SUBUNIT"/>
    <property type="match status" value="1"/>
</dbReference>
<dbReference type="SUPFAM" id="SSF53098">
    <property type="entry name" value="Ribonuclease H-like"/>
    <property type="match status" value="1"/>
</dbReference>
<evidence type="ECO:0000256" key="1">
    <source>
        <dbReference type="SAM" id="MobiDB-lite"/>
    </source>
</evidence>
<protein>
    <submittedName>
        <fullName evidence="2">Uncharacterized protein</fullName>
    </submittedName>
</protein>
<dbReference type="InterPro" id="IPR012337">
    <property type="entry name" value="RNaseH-like_sf"/>
</dbReference>
<accession>A0ABC9B8A4</accession>
<name>A0ABC9B8A4_9POAL</name>
<evidence type="ECO:0000313" key="3">
    <source>
        <dbReference type="Proteomes" id="UP001497457"/>
    </source>
</evidence>
<evidence type="ECO:0000313" key="2">
    <source>
        <dbReference type="EMBL" id="CAL4995292.1"/>
    </source>
</evidence>
<dbReference type="AlphaFoldDB" id="A0ABC9B8A4"/>